<protein>
    <submittedName>
        <fullName evidence="2">Uncharacterized protein</fullName>
    </submittedName>
</protein>
<feature type="compositionally biased region" description="Basic and acidic residues" evidence="1">
    <location>
        <begin position="22"/>
        <end position="34"/>
    </location>
</feature>
<evidence type="ECO:0000313" key="3">
    <source>
        <dbReference type="Proteomes" id="UP000007350"/>
    </source>
</evidence>
<reference evidence="2 3" key="1">
    <citation type="journal article" date="2012" name="BMC Genomics">
        <title>Comparative genomic analysis of human infective Trypanosoma cruzi lineages with the bat-restricted subspecies T. cruzi marinkellei.</title>
        <authorList>
            <person name="Franzen O."/>
            <person name="Talavera-Lopez C."/>
            <person name="Ochaya S."/>
            <person name="Butler C.E."/>
            <person name="Messenger L.A."/>
            <person name="Lewis M.D."/>
            <person name="Llewellyn M.S."/>
            <person name="Marinkelle C.J."/>
            <person name="Tyler K.M."/>
            <person name="Miles M.A."/>
            <person name="Andersson B."/>
        </authorList>
    </citation>
    <scope>NUCLEOTIDE SEQUENCE [LARGE SCALE GENOMIC DNA]</scope>
    <source>
        <strain evidence="2 3">B7</strain>
    </source>
</reference>
<dbReference type="EMBL" id="AHKC01021689">
    <property type="protein sequence ID" value="EKF26184.1"/>
    <property type="molecule type" value="Genomic_DNA"/>
</dbReference>
<gene>
    <name evidence="2" type="ORF">MOQ_010135</name>
</gene>
<feature type="non-terminal residue" evidence="2">
    <location>
        <position position="202"/>
    </location>
</feature>
<sequence length="202" mass="20652">VGQDGPTGIYGRRIARGIRPRCGEHWDRPRHPTEGCRLGRTPEESFAIGEEDAPDAPTGNEVISPNDTAGAPREAAKKSDIPCNDDVAADGVTSVVGQPAGDEAASDSVGGGATTAGPKGSDAADAAQCVVYPPRSDAEAAVGRGDCEADMTDAPPLIHGNNATAAVPVRRRGTTVLGAAWTPLRGEATAVASCVARTQQWM</sequence>
<dbReference type="Proteomes" id="UP000007350">
    <property type="component" value="Unassembled WGS sequence"/>
</dbReference>
<keyword evidence="3" id="KW-1185">Reference proteome</keyword>
<evidence type="ECO:0000256" key="1">
    <source>
        <dbReference type="SAM" id="MobiDB-lite"/>
    </source>
</evidence>
<dbReference type="OrthoDB" id="10479541at2759"/>
<feature type="region of interest" description="Disordered" evidence="1">
    <location>
        <begin position="22"/>
        <end position="123"/>
    </location>
</feature>
<proteinExistence type="predicted"/>
<accession>K2MKE1</accession>
<feature type="non-terminal residue" evidence="2">
    <location>
        <position position="1"/>
    </location>
</feature>
<evidence type="ECO:0000313" key="2">
    <source>
        <dbReference type="EMBL" id="EKF26184.1"/>
    </source>
</evidence>
<organism evidence="2 3">
    <name type="scientific">Trypanosoma cruzi marinkellei</name>
    <dbReference type="NCBI Taxonomy" id="85056"/>
    <lineage>
        <taxon>Eukaryota</taxon>
        <taxon>Discoba</taxon>
        <taxon>Euglenozoa</taxon>
        <taxon>Kinetoplastea</taxon>
        <taxon>Metakinetoplastina</taxon>
        <taxon>Trypanosomatida</taxon>
        <taxon>Trypanosomatidae</taxon>
        <taxon>Trypanosoma</taxon>
        <taxon>Schizotrypanum</taxon>
    </lineage>
</organism>
<comment type="caution">
    <text evidence="2">The sequence shown here is derived from an EMBL/GenBank/DDBJ whole genome shotgun (WGS) entry which is preliminary data.</text>
</comment>
<dbReference type="AlphaFoldDB" id="K2MKE1"/>
<name>K2MKE1_TRYCR</name>